<protein>
    <submittedName>
        <fullName evidence="1">Uncharacterized protein</fullName>
    </submittedName>
</protein>
<evidence type="ECO:0000313" key="2">
    <source>
        <dbReference type="Proteomes" id="UP000805649"/>
    </source>
</evidence>
<accession>A0ACC3YE31</accession>
<sequence>MWNEGKLAAQILAHIQAEDRALAKFTSRDIDNLLADHRQAELAGKTPIAWLSNHLKDSPDYWSRCLQDDSGHVTALFISPRRAISLLLHSPDFLMMDWMCTFNRFDVPLFVIRSRTLDGHIFQNMKSIFQRLVPHLLCSRQVNLDISANTRRHFPKVTKGQHLTHRQFLDKWNSVLQSKTTDAYKDRVAALATDGFPAAAVDYVADTWLHPWKTKLVARWIDKVRHFGSVDTWPCNSASKGLKREVSCPTGDLRRVFDKMALFCNTQYDTINLDYGRQERKSLCAASHLTFDIIRHLVCPTALSLLLIELRKMETESERGKSLAVKSIEKPQDACKPCSIMTTHGLPCYHVIWEFAGKGLPLPVTKVHTRWLWEARLPPNHARGPLPG</sequence>
<reference evidence="1 2" key="1">
    <citation type="journal article" date="2020" name="Phytopathology">
        <title>Genome Sequence Resources of Colletotrichum truncatum, C. plurivorum, C. musicola, and C. sojae: Four Species Pathogenic to Soybean (Glycine max).</title>
        <authorList>
            <person name="Rogerio F."/>
            <person name="Boufleur T.R."/>
            <person name="Ciampi-Guillardi M."/>
            <person name="Sukno S.A."/>
            <person name="Thon M.R."/>
            <person name="Massola Junior N.S."/>
            <person name="Baroncelli R."/>
        </authorList>
    </citation>
    <scope>NUCLEOTIDE SEQUENCE [LARGE SCALE GENOMIC DNA]</scope>
    <source>
        <strain evidence="1 2">CMES1059</strain>
    </source>
</reference>
<dbReference type="Proteomes" id="UP000805649">
    <property type="component" value="Unassembled WGS sequence"/>
</dbReference>
<organism evidence="1 2">
    <name type="scientific">Colletotrichum truncatum</name>
    <name type="common">Anthracnose fungus</name>
    <name type="synonym">Colletotrichum capsici</name>
    <dbReference type="NCBI Taxonomy" id="5467"/>
    <lineage>
        <taxon>Eukaryota</taxon>
        <taxon>Fungi</taxon>
        <taxon>Dikarya</taxon>
        <taxon>Ascomycota</taxon>
        <taxon>Pezizomycotina</taxon>
        <taxon>Sordariomycetes</taxon>
        <taxon>Hypocreomycetidae</taxon>
        <taxon>Glomerellales</taxon>
        <taxon>Glomerellaceae</taxon>
        <taxon>Colletotrichum</taxon>
        <taxon>Colletotrichum truncatum species complex</taxon>
    </lineage>
</organism>
<keyword evidence="2" id="KW-1185">Reference proteome</keyword>
<proteinExistence type="predicted"/>
<name>A0ACC3YE31_COLTU</name>
<comment type="caution">
    <text evidence="1">The sequence shown here is derived from an EMBL/GenBank/DDBJ whole genome shotgun (WGS) entry which is preliminary data.</text>
</comment>
<dbReference type="EMBL" id="VUJX02000012">
    <property type="protein sequence ID" value="KAL0930095.1"/>
    <property type="molecule type" value="Genomic_DNA"/>
</dbReference>
<gene>
    <name evidence="1" type="ORF">CTRU02_214915</name>
</gene>
<evidence type="ECO:0000313" key="1">
    <source>
        <dbReference type="EMBL" id="KAL0930095.1"/>
    </source>
</evidence>